<dbReference type="EMBL" id="PKPP01007566">
    <property type="protein sequence ID" value="PWA53044.1"/>
    <property type="molecule type" value="Genomic_DNA"/>
</dbReference>
<sequence>MGQRERSYRDEVVQDRAGVNQDRNKAPSFESVTGGKGKSEYDGYETRNEKAQTQGAVRPLNHSTRDEEDGIQRNKPPTSYNGTNFGPNKW</sequence>
<organism evidence="2 3">
    <name type="scientific">Artemisia annua</name>
    <name type="common">Sweet wormwood</name>
    <dbReference type="NCBI Taxonomy" id="35608"/>
    <lineage>
        <taxon>Eukaryota</taxon>
        <taxon>Viridiplantae</taxon>
        <taxon>Streptophyta</taxon>
        <taxon>Embryophyta</taxon>
        <taxon>Tracheophyta</taxon>
        <taxon>Spermatophyta</taxon>
        <taxon>Magnoliopsida</taxon>
        <taxon>eudicotyledons</taxon>
        <taxon>Gunneridae</taxon>
        <taxon>Pentapetalae</taxon>
        <taxon>asterids</taxon>
        <taxon>campanulids</taxon>
        <taxon>Asterales</taxon>
        <taxon>Asteraceae</taxon>
        <taxon>Asteroideae</taxon>
        <taxon>Anthemideae</taxon>
        <taxon>Artemisiinae</taxon>
        <taxon>Artemisia</taxon>
    </lineage>
</organism>
<reference evidence="2 3" key="1">
    <citation type="journal article" date="2018" name="Mol. Plant">
        <title>The genome of Artemisia annua provides insight into the evolution of Asteraceae family and artemisinin biosynthesis.</title>
        <authorList>
            <person name="Shen Q."/>
            <person name="Zhang L."/>
            <person name="Liao Z."/>
            <person name="Wang S."/>
            <person name="Yan T."/>
            <person name="Shi P."/>
            <person name="Liu M."/>
            <person name="Fu X."/>
            <person name="Pan Q."/>
            <person name="Wang Y."/>
            <person name="Lv Z."/>
            <person name="Lu X."/>
            <person name="Zhang F."/>
            <person name="Jiang W."/>
            <person name="Ma Y."/>
            <person name="Chen M."/>
            <person name="Hao X."/>
            <person name="Li L."/>
            <person name="Tang Y."/>
            <person name="Lv G."/>
            <person name="Zhou Y."/>
            <person name="Sun X."/>
            <person name="Brodelius P.E."/>
            <person name="Rose J.K.C."/>
            <person name="Tang K."/>
        </authorList>
    </citation>
    <scope>NUCLEOTIDE SEQUENCE [LARGE SCALE GENOMIC DNA]</scope>
    <source>
        <strain evidence="3">cv. Huhao1</strain>
        <tissue evidence="2">Leaf</tissue>
    </source>
</reference>
<evidence type="ECO:0000313" key="3">
    <source>
        <dbReference type="Proteomes" id="UP000245207"/>
    </source>
</evidence>
<evidence type="ECO:0000313" key="2">
    <source>
        <dbReference type="EMBL" id="PWA53044.1"/>
    </source>
</evidence>
<evidence type="ECO:0000256" key="1">
    <source>
        <dbReference type="SAM" id="MobiDB-lite"/>
    </source>
</evidence>
<feature type="compositionally biased region" description="Polar residues" evidence="1">
    <location>
        <begin position="75"/>
        <end position="90"/>
    </location>
</feature>
<comment type="caution">
    <text evidence="2">The sequence shown here is derived from an EMBL/GenBank/DDBJ whole genome shotgun (WGS) entry which is preliminary data.</text>
</comment>
<gene>
    <name evidence="2" type="ORF">CTI12_AA446160</name>
</gene>
<protein>
    <submittedName>
        <fullName evidence="2">Uncharacterized protein</fullName>
    </submittedName>
</protein>
<feature type="region of interest" description="Disordered" evidence="1">
    <location>
        <begin position="1"/>
        <end position="90"/>
    </location>
</feature>
<feature type="compositionally biased region" description="Basic and acidic residues" evidence="1">
    <location>
        <begin position="1"/>
        <end position="14"/>
    </location>
</feature>
<feature type="compositionally biased region" description="Basic and acidic residues" evidence="1">
    <location>
        <begin position="37"/>
        <end position="50"/>
    </location>
</feature>
<name>A0A2U1LVP7_ARTAN</name>
<accession>A0A2U1LVP7</accession>
<keyword evidence="3" id="KW-1185">Reference proteome</keyword>
<dbReference type="Proteomes" id="UP000245207">
    <property type="component" value="Unassembled WGS sequence"/>
</dbReference>
<dbReference type="AlphaFoldDB" id="A0A2U1LVP7"/>
<proteinExistence type="predicted"/>